<dbReference type="PANTHER" id="PTHR46867">
    <property type="entry name" value="MITOCHONDRIAL IMPORT RECEPTOR SUBUNIT TOM9-2"/>
    <property type="match status" value="1"/>
</dbReference>
<dbReference type="STRING" id="105231.A0A1Y1HYX4"/>
<evidence type="ECO:0000256" key="4">
    <source>
        <dbReference type="ARBA" id="ARBA00022692"/>
    </source>
</evidence>
<keyword evidence="6" id="KW-0653">Protein transport</keyword>
<proteinExistence type="inferred from homology"/>
<evidence type="ECO:0000313" key="13">
    <source>
        <dbReference type="EMBL" id="GAQ81737.1"/>
    </source>
</evidence>
<dbReference type="Proteomes" id="UP000054558">
    <property type="component" value="Unassembled WGS sequence"/>
</dbReference>
<dbReference type="Pfam" id="PF04281">
    <property type="entry name" value="Tom22"/>
    <property type="match status" value="1"/>
</dbReference>
<dbReference type="PANTHER" id="PTHR46867:SF4">
    <property type="entry name" value="MITOCHONDRIAL IMPORT RECEPTOR SUBUNIT TOM9-2"/>
    <property type="match status" value="1"/>
</dbReference>
<evidence type="ECO:0000256" key="12">
    <source>
        <dbReference type="SAM" id="Phobius"/>
    </source>
</evidence>
<organism evidence="13 14">
    <name type="scientific">Klebsormidium nitens</name>
    <name type="common">Green alga</name>
    <name type="synonym">Ulothrix nitens</name>
    <dbReference type="NCBI Taxonomy" id="105231"/>
    <lineage>
        <taxon>Eukaryota</taxon>
        <taxon>Viridiplantae</taxon>
        <taxon>Streptophyta</taxon>
        <taxon>Klebsormidiophyceae</taxon>
        <taxon>Klebsormidiales</taxon>
        <taxon>Klebsormidiaceae</taxon>
        <taxon>Klebsormidium</taxon>
    </lineage>
</organism>
<dbReference type="GO" id="GO:0005741">
    <property type="term" value="C:mitochondrial outer membrane"/>
    <property type="evidence" value="ECO:0007669"/>
    <property type="project" value="UniProtKB-SubCell"/>
</dbReference>
<keyword evidence="3" id="KW-0813">Transport</keyword>
<feature type="transmembrane region" description="Helical" evidence="12">
    <location>
        <begin position="53"/>
        <end position="70"/>
    </location>
</feature>
<accession>A0A1Y1HYX4</accession>
<evidence type="ECO:0000256" key="11">
    <source>
        <dbReference type="ARBA" id="ARBA00023170"/>
    </source>
</evidence>
<dbReference type="InterPro" id="IPR005683">
    <property type="entry name" value="Tom22"/>
</dbReference>
<dbReference type="EMBL" id="DF237038">
    <property type="protein sequence ID" value="GAQ81737.1"/>
    <property type="molecule type" value="Genomic_DNA"/>
</dbReference>
<sequence>MPKCTLRLASLAAGQKDSWFGSLSKSPTAQKGQQYFDNTVYVTKKILWSTGKAAWILGTTFLVLGVPLIIEMDREAQLEQLESSQAVLGTGQAPGALPTPAPR</sequence>
<keyword evidence="4 12" id="KW-0812">Transmembrane</keyword>
<keyword evidence="9" id="KW-0496">Mitochondrion</keyword>
<evidence type="ECO:0000256" key="9">
    <source>
        <dbReference type="ARBA" id="ARBA00023128"/>
    </source>
</evidence>
<evidence type="ECO:0000256" key="5">
    <source>
        <dbReference type="ARBA" id="ARBA00022787"/>
    </source>
</evidence>
<keyword evidence="5" id="KW-1000">Mitochondrion outer membrane</keyword>
<dbReference type="InterPro" id="IPR017411">
    <property type="entry name" value="Tom22_pln"/>
</dbReference>
<evidence type="ECO:0000256" key="6">
    <source>
        <dbReference type="ARBA" id="ARBA00022927"/>
    </source>
</evidence>
<reference evidence="13 14" key="1">
    <citation type="journal article" date="2014" name="Nat. Commun.">
        <title>Klebsormidium flaccidum genome reveals primary factors for plant terrestrial adaptation.</title>
        <authorList>
            <person name="Hori K."/>
            <person name="Maruyama F."/>
            <person name="Fujisawa T."/>
            <person name="Togashi T."/>
            <person name="Yamamoto N."/>
            <person name="Seo M."/>
            <person name="Sato S."/>
            <person name="Yamada T."/>
            <person name="Mori H."/>
            <person name="Tajima N."/>
            <person name="Moriyama T."/>
            <person name="Ikeuchi M."/>
            <person name="Watanabe M."/>
            <person name="Wada H."/>
            <person name="Kobayashi K."/>
            <person name="Saito M."/>
            <person name="Masuda T."/>
            <person name="Sasaki-Sekimoto Y."/>
            <person name="Mashiguchi K."/>
            <person name="Awai K."/>
            <person name="Shimojima M."/>
            <person name="Masuda S."/>
            <person name="Iwai M."/>
            <person name="Nobusawa T."/>
            <person name="Narise T."/>
            <person name="Kondo S."/>
            <person name="Saito H."/>
            <person name="Sato R."/>
            <person name="Murakawa M."/>
            <person name="Ihara Y."/>
            <person name="Oshima-Yamada Y."/>
            <person name="Ohtaka K."/>
            <person name="Satoh M."/>
            <person name="Sonobe K."/>
            <person name="Ishii M."/>
            <person name="Ohtani R."/>
            <person name="Kanamori-Sato M."/>
            <person name="Honoki R."/>
            <person name="Miyazaki D."/>
            <person name="Mochizuki H."/>
            <person name="Umetsu J."/>
            <person name="Higashi K."/>
            <person name="Shibata D."/>
            <person name="Kamiya Y."/>
            <person name="Sato N."/>
            <person name="Nakamura Y."/>
            <person name="Tabata S."/>
            <person name="Ida S."/>
            <person name="Kurokawa K."/>
            <person name="Ohta H."/>
        </authorList>
    </citation>
    <scope>NUCLEOTIDE SEQUENCE [LARGE SCALE GENOMIC DNA]</scope>
    <source>
        <strain evidence="13 14">NIES-2285</strain>
    </source>
</reference>
<evidence type="ECO:0000256" key="1">
    <source>
        <dbReference type="ARBA" id="ARBA00004572"/>
    </source>
</evidence>
<evidence type="ECO:0000256" key="10">
    <source>
        <dbReference type="ARBA" id="ARBA00023136"/>
    </source>
</evidence>
<comment type="subcellular location">
    <subcellularLocation>
        <location evidence="1">Mitochondrion outer membrane</location>
        <topology evidence="1">Single-pass membrane protein</topology>
    </subcellularLocation>
</comment>
<dbReference type="AlphaFoldDB" id="A0A1Y1HYX4"/>
<protein>
    <submittedName>
        <fullName evidence="13">Translocase of outer membrane</fullName>
    </submittedName>
</protein>
<keyword evidence="11" id="KW-0675">Receptor</keyword>
<evidence type="ECO:0000256" key="3">
    <source>
        <dbReference type="ARBA" id="ARBA00022448"/>
    </source>
</evidence>
<name>A0A1Y1HYX4_KLENI</name>
<evidence type="ECO:0000256" key="7">
    <source>
        <dbReference type="ARBA" id="ARBA00022989"/>
    </source>
</evidence>
<comment type="similarity">
    <text evidence="2">Belongs to the Tom22 family.</text>
</comment>
<dbReference type="OMA" id="ESHIVSY"/>
<gene>
    <name evidence="13" type="ORF">KFL_000890260</name>
</gene>
<evidence type="ECO:0000313" key="14">
    <source>
        <dbReference type="Proteomes" id="UP000054558"/>
    </source>
</evidence>
<dbReference type="CDD" id="cd22884">
    <property type="entry name" value="TOM22"/>
    <property type="match status" value="1"/>
</dbReference>
<dbReference type="GO" id="GO:0006886">
    <property type="term" value="P:intracellular protein transport"/>
    <property type="evidence" value="ECO:0007669"/>
    <property type="project" value="InterPro"/>
</dbReference>
<evidence type="ECO:0000256" key="8">
    <source>
        <dbReference type="ARBA" id="ARBA00023010"/>
    </source>
</evidence>
<evidence type="ECO:0000256" key="2">
    <source>
        <dbReference type="ARBA" id="ARBA00009874"/>
    </source>
</evidence>
<dbReference type="OrthoDB" id="10016939at2759"/>
<keyword evidence="8" id="KW-0811">Translocation</keyword>
<keyword evidence="14" id="KW-1185">Reference proteome</keyword>
<keyword evidence="7 12" id="KW-1133">Transmembrane helix</keyword>
<keyword evidence="10 12" id="KW-0472">Membrane</keyword>